<reference evidence="1" key="1">
    <citation type="submission" date="2018-06" db="EMBL/GenBank/DDBJ databases">
        <authorList>
            <person name="Zhirakovskaya E."/>
        </authorList>
    </citation>
    <scope>NUCLEOTIDE SEQUENCE</scope>
</reference>
<dbReference type="EMBL" id="UOEW01000030">
    <property type="protein sequence ID" value="VAW33411.1"/>
    <property type="molecule type" value="Genomic_DNA"/>
</dbReference>
<accession>A0A3B0UQL7</accession>
<protein>
    <recommendedName>
        <fullName evidence="2">Cytochrome oxidase biogenesis protein Sco1/SenC/PrrC, thiol-disulfide reductase involved in Cu(I) insertion into CoxII Cu(A) center</fullName>
    </recommendedName>
</protein>
<organism evidence="1">
    <name type="scientific">hydrothermal vent metagenome</name>
    <dbReference type="NCBI Taxonomy" id="652676"/>
    <lineage>
        <taxon>unclassified sequences</taxon>
        <taxon>metagenomes</taxon>
        <taxon>ecological metagenomes</taxon>
    </lineage>
</organism>
<evidence type="ECO:0000313" key="1">
    <source>
        <dbReference type="EMBL" id="VAW33411.1"/>
    </source>
</evidence>
<gene>
    <name evidence="1" type="ORF">MNBD_GAMMA01-1797</name>
</gene>
<sequence>MQAKTKNKLSLIAVAILFLTPVIAAIVMNSKLVDFSPKSFTNYGNFIQPPIKITDTESLKPFEGYWTVVYHQSGVCMDACMVMFDTINRIRLTKGHKMKKIKLLVLHPENNRLETPAQFAAIQQQSYAETDKLKNILTELSAQSLGNGEGLYLLAPEGFLMMSYPQNFKPQDVISDLGLLLRARKSEG</sequence>
<proteinExistence type="predicted"/>
<evidence type="ECO:0008006" key="2">
    <source>
        <dbReference type="Google" id="ProtNLM"/>
    </source>
</evidence>
<dbReference type="AlphaFoldDB" id="A0A3B0UQL7"/>
<name>A0A3B0UQL7_9ZZZZ</name>